<dbReference type="SUPFAM" id="SSF140718">
    <property type="entry name" value="Mediator hinge subcomplex-like"/>
    <property type="match status" value="1"/>
</dbReference>
<feature type="coiled-coil region" evidence="9">
    <location>
        <begin position="93"/>
        <end position="127"/>
    </location>
</feature>
<dbReference type="InterPro" id="IPR021384">
    <property type="entry name" value="Mediator_Med21"/>
</dbReference>
<name>A0AAE9W8X8_9SCHI</name>
<keyword evidence="7 8" id="KW-0539">Nucleus</keyword>
<comment type="subcellular location">
    <subcellularLocation>
        <location evidence="1 8">Nucleus</location>
    </subcellularLocation>
</comment>
<dbReference type="EMBL" id="CP115611">
    <property type="protein sequence ID" value="WBW71379.1"/>
    <property type="molecule type" value="Genomic_DNA"/>
</dbReference>
<dbReference type="RefSeq" id="XP_056035622.1">
    <property type="nucleotide sequence ID" value="XM_056179326.1"/>
</dbReference>
<dbReference type="InterPro" id="IPR037212">
    <property type="entry name" value="Med7/Med21-like"/>
</dbReference>
<keyword evidence="6 8" id="KW-0804">Transcription</keyword>
<protein>
    <recommendedName>
        <fullName evidence="3 8">Mediator of RNA polymerase II transcription subunit 21</fullName>
    </recommendedName>
</protein>
<keyword evidence="9" id="KW-0175">Coiled coil</keyword>
<keyword evidence="5 8" id="KW-0010">Activator</keyword>
<proteinExistence type="inferred from homology"/>
<dbReference type="Proteomes" id="UP001212411">
    <property type="component" value="Chromosome 1"/>
</dbReference>
<dbReference type="PANTHER" id="PTHR13381:SF0">
    <property type="entry name" value="MEDIATOR OF RNA POLYMERASE II TRANSCRIPTION SUBUNIT 21"/>
    <property type="match status" value="1"/>
</dbReference>
<evidence type="ECO:0000256" key="6">
    <source>
        <dbReference type="ARBA" id="ARBA00023163"/>
    </source>
</evidence>
<evidence type="ECO:0000256" key="2">
    <source>
        <dbReference type="ARBA" id="ARBA00005770"/>
    </source>
</evidence>
<dbReference type="KEGG" id="som:SOMG_00532"/>
<dbReference type="GO" id="GO:0003712">
    <property type="term" value="F:transcription coregulator activity"/>
    <property type="evidence" value="ECO:0007669"/>
    <property type="project" value="TreeGrafter"/>
</dbReference>
<dbReference type="Pfam" id="PF11221">
    <property type="entry name" value="Med21"/>
    <property type="match status" value="1"/>
</dbReference>
<gene>
    <name evidence="10" type="primary">srb7</name>
    <name evidence="10" type="ORF">SOMG_00532</name>
</gene>
<evidence type="ECO:0000256" key="1">
    <source>
        <dbReference type="ARBA" id="ARBA00004123"/>
    </source>
</evidence>
<keyword evidence="11" id="KW-1185">Reference proteome</keyword>
<reference evidence="10 11" key="1">
    <citation type="journal article" date="2023" name="G3 (Bethesda)">
        <title>A high-quality reference genome for the fission yeast Schizosaccharomyces osmophilus.</title>
        <authorList>
            <person name="Jia G.S."/>
            <person name="Zhang W.C."/>
            <person name="Liang Y."/>
            <person name="Liu X.H."/>
            <person name="Rhind N."/>
            <person name="Pidoux A."/>
            <person name="Brysch-Herzberg M."/>
            <person name="Du L.L."/>
        </authorList>
    </citation>
    <scope>NUCLEOTIDE SEQUENCE [LARGE SCALE GENOMIC DNA]</scope>
    <source>
        <strain evidence="10 11">CBS 15793</strain>
    </source>
</reference>
<evidence type="ECO:0000256" key="8">
    <source>
        <dbReference type="RuleBase" id="RU366036"/>
    </source>
</evidence>
<comment type="similarity">
    <text evidence="2 8">Belongs to the Mediator complex subunit 21 family.</text>
</comment>
<dbReference type="GeneID" id="80874015"/>
<evidence type="ECO:0000256" key="9">
    <source>
        <dbReference type="SAM" id="Coils"/>
    </source>
</evidence>
<dbReference type="AlphaFoldDB" id="A0AAE9W8X8"/>
<dbReference type="PANTHER" id="PTHR13381">
    <property type="entry name" value="RNA POLYMERASE II HOLOENZYME COMPONENT SRB7"/>
    <property type="match status" value="1"/>
</dbReference>
<evidence type="ECO:0000256" key="3">
    <source>
        <dbReference type="ARBA" id="ARBA00019691"/>
    </source>
</evidence>
<keyword evidence="4 8" id="KW-0805">Transcription regulation</keyword>
<dbReference type="GO" id="GO:0006357">
    <property type="term" value="P:regulation of transcription by RNA polymerase II"/>
    <property type="evidence" value="ECO:0007669"/>
    <property type="project" value="TreeGrafter"/>
</dbReference>
<evidence type="ECO:0000313" key="11">
    <source>
        <dbReference type="Proteomes" id="UP001212411"/>
    </source>
</evidence>
<evidence type="ECO:0000256" key="4">
    <source>
        <dbReference type="ARBA" id="ARBA00023015"/>
    </source>
</evidence>
<evidence type="ECO:0000256" key="5">
    <source>
        <dbReference type="ARBA" id="ARBA00023159"/>
    </source>
</evidence>
<organism evidence="10 11">
    <name type="scientific">Schizosaccharomyces osmophilus</name>
    <dbReference type="NCBI Taxonomy" id="2545709"/>
    <lineage>
        <taxon>Eukaryota</taxon>
        <taxon>Fungi</taxon>
        <taxon>Dikarya</taxon>
        <taxon>Ascomycota</taxon>
        <taxon>Taphrinomycotina</taxon>
        <taxon>Schizosaccharomycetes</taxon>
        <taxon>Schizosaccharomycetales</taxon>
        <taxon>Schizosaccharomycetaceae</taxon>
        <taxon>Schizosaccharomyces</taxon>
    </lineage>
</organism>
<accession>A0AAE9W8X8</accession>
<sequence length="139" mass="16042">MMSCCTQLQDTIDEVTTQFYSSIHYLSSQHDFVPLPGQEKASDTKLNPISEDDLKFVQKDMAKDLVTKFQQIDALIQQLPGISTAPRHQMEKIKSFQKLIEERKKEREQCEAENERLKASLAQRIETFGQVTCELFQSL</sequence>
<evidence type="ECO:0000256" key="7">
    <source>
        <dbReference type="ARBA" id="ARBA00023242"/>
    </source>
</evidence>
<comment type="function">
    <text evidence="8">Component of the Mediator complex, a coactivator involved in the regulated transcription of nearly all RNA polymerase II-dependent genes. Mediator functions as a bridge to convey information from gene-specific regulatory proteins to the basal RNA polymerase II transcription machinery. Mediator is recruited to promoters by direct interactions with regulatory proteins and serves as a scaffold for the assembly of a functional preinitiation complex with RNA polymerase II and the general transcription factors.</text>
</comment>
<evidence type="ECO:0000313" key="10">
    <source>
        <dbReference type="EMBL" id="WBW71379.1"/>
    </source>
</evidence>
<comment type="subunit">
    <text evidence="8">Component of the Mediator complex.</text>
</comment>
<dbReference type="Gene3D" id="6.10.280.10">
    <property type="entry name" value="Mediator complex, subunit Med21"/>
    <property type="match status" value="1"/>
</dbReference>
<dbReference type="GO" id="GO:0016592">
    <property type="term" value="C:mediator complex"/>
    <property type="evidence" value="ECO:0007669"/>
    <property type="project" value="UniProtKB-UniRule"/>
</dbReference>